<evidence type="ECO:0000256" key="4">
    <source>
        <dbReference type="ARBA" id="ARBA00023002"/>
    </source>
</evidence>
<evidence type="ECO:0000313" key="9">
    <source>
        <dbReference type="EMBL" id="QJF49920.1"/>
    </source>
</evidence>
<dbReference type="PRINTS" id="PR00372">
    <property type="entry name" value="FYWHYDRXLASE"/>
</dbReference>
<name>A0A858SN79_9RHOB</name>
<feature type="domain" description="Biopterin-dependent aromatic amino acid hydroxylase family profile" evidence="8">
    <location>
        <begin position="1"/>
        <end position="261"/>
    </location>
</feature>
<dbReference type="AlphaFoldDB" id="A0A858SN79"/>
<sequence>MPLRADYTSKTPDASGRFSYTAKENDVWQRLYTRQMASLGHHACAAWLDGRAALGIFGDAVPQVADVDRRLSDLTGAGAEPVDALIPQDAFSRLLSRRRFPVANFIRRPEHFDYIEEPDIFHECFGHCPMMANEHFCRFVEEFGRAALALGQKHSAHLFRLFWFTVEFGLIREQGARKAFGAGIMSSPGELAHAMSEAARVVPFDLMTVLRTPYRIDILQPVYFEISSFAELAVCLEQDLETVLEEAKARGDLEPLFDAAA</sequence>
<dbReference type="RefSeq" id="WP_169639146.1">
    <property type="nucleotide sequence ID" value="NZ_CP048788.1"/>
</dbReference>
<evidence type="ECO:0000256" key="1">
    <source>
        <dbReference type="ARBA" id="ARBA00001954"/>
    </source>
</evidence>
<dbReference type="Gene3D" id="1.10.800.10">
    <property type="entry name" value="Aromatic amino acid hydroxylase"/>
    <property type="match status" value="1"/>
</dbReference>
<keyword evidence="5 7" id="KW-0408">Iron</keyword>
<gene>
    <name evidence="9" type="ORF">G3256_01415</name>
</gene>
<dbReference type="GO" id="GO:0004505">
    <property type="term" value="F:phenylalanine 4-monooxygenase activity"/>
    <property type="evidence" value="ECO:0007669"/>
    <property type="project" value="UniProtKB-EC"/>
</dbReference>
<evidence type="ECO:0000256" key="2">
    <source>
        <dbReference type="ARBA" id="ARBA00009712"/>
    </source>
</evidence>
<evidence type="ECO:0000256" key="5">
    <source>
        <dbReference type="ARBA" id="ARBA00023004"/>
    </source>
</evidence>
<keyword evidence="4 9" id="KW-0560">Oxidoreductase</keyword>
<dbReference type="SUPFAM" id="SSF56534">
    <property type="entry name" value="Aromatic aminoacid monoxygenases, catalytic and oligomerization domains"/>
    <property type="match status" value="1"/>
</dbReference>
<evidence type="ECO:0000259" key="8">
    <source>
        <dbReference type="PROSITE" id="PS51410"/>
    </source>
</evidence>
<accession>A0A858SN79</accession>
<protein>
    <submittedName>
        <fullName evidence="9">Phenylalanine 4-monooxygenase</fullName>
        <ecNumber evidence="9">1.14.16.1</ecNumber>
    </submittedName>
</protein>
<dbReference type="KEGG" id="rpon:G3256_01415"/>
<dbReference type="InterPro" id="IPR036951">
    <property type="entry name" value="ArAA_hydroxylase_sf"/>
</dbReference>
<dbReference type="Pfam" id="PF00351">
    <property type="entry name" value="Biopterin_H"/>
    <property type="match status" value="1"/>
</dbReference>
<evidence type="ECO:0000256" key="3">
    <source>
        <dbReference type="ARBA" id="ARBA00022723"/>
    </source>
</evidence>
<dbReference type="PROSITE" id="PS51410">
    <property type="entry name" value="BH4_AAA_HYDROXYL_2"/>
    <property type="match status" value="1"/>
</dbReference>
<evidence type="ECO:0000256" key="7">
    <source>
        <dbReference type="PIRSR" id="PIRSR601273-2"/>
    </source>
</evidence>
<comment type="cofactor">
    <cofactor evidence="1 7">
        <name>Fe(2+)</name>
        <dbReference type="ChEBI" id="CHEBI:29033"/>
    </cofactor>
</comment>
<evidence type="ECO:0000256" key="6">
    <source>
        <dbReference type="ARBA" id="ARBA00023033"/>
    </source>
</evidence>
<proteinExistence type="inferred from homology"/>
<dbReference type="GO" id="GO:0005506">
    <property type="term" value="F:iron ion binding"/>
    <property type="evidence" value="ECO:0007669"/>
    <property type="project" value="InterPro"/>
</dbReference>
<organism evidence="9 10">
    <name type="scientific">Roseobacter ponti</name>
    <dbReference type="NCBI Taxonomy" id="1891787"/>
    <lineage>
        <taxon>Bacteria</taxon>
        <taxon>Pseudomonadati</taxon>
        <taxon>Pseudomonadota</taxon>
        <taxon>Alphaproteobacteria</taxon>
        <taxon>Rhodobacterales</taxon>
        <taxon>Roseobacteraceae</taxon>
        <taxon>Roseobacter</taxon>
    </lineage>
</organism>
<dbReference type="EMBL" id="CP048788">
    <property type="protein sequence ID" value="QJF49920.1"/>
    <property type="molecule type" value="Genomic_DNA"/>
</dbReference>
<keyword evidence="3 7" id="KW-0479">Metal-binding</keyword>
<keyword evidence="6 9" id="KW-0503">Monooxygenase</keyword>
<dbReference type="Proteomes" id="UP000503308">
    <property type="component" value="Chromosome"/>
</dbReference>
<dbReference type="NCBIfam" id="NF008877">
    <property type="entry name" value="PRK11913.1-2"/>
    <property type="match status" value="1"/>
</dbReference>
<keyword evidence="10" id="KW-1185">Reference proteome</keyword>
<feature type="binding site" evidence="7">
    <location>
        <position position="127"/>
    </location>
    <ligand>
        <name>Fe cation</name>
        <dbReference type="ChEBI" id="CHEBI:24875"/>
    </ligand>
</feature>
<feature type="binding site" evidence="7">
    <location>
        <position position="122"/>
    </location>
    <ligand>
        <name>Fe cation</name>
        <dbReference type="ChEBI" id="CHEBI:24875"/>
    </ligand>
</feature>
<reference evidence="9 10" key="1">
    <citation type="submission" date="2020-02" db="EMBL/GenBank/DDBJ databases">
        <title>Genome sequence of Roseobacter ponti.</title>
        <authorList>
            <person name="Hollensteiner J."/>
            <person name="Schneider D."/>
            <person name="Poehlein A."/>
            <person name="Daniel R."/>
        </authorList>
    </citation>
    <scope>NUCLEOTIDE SEQUENCE [LARGE SCALE GENOMIC DNA]</scope>
    <source>
        <strain evidence="9 10">DSM 106830</strain>
    </source>
</reference>
<comment type="similarity">
    <text evidence="2">Belongs to the biopterin-dependent aromatic amino acid hydroxylase family.</text>
</comment>
<dbReference type="InterPro" id="IPR036329">
    <property type="entry name" value="Aro-AA_hydroxylase_C_sf"/>
</dbReference>
<feature type="binding site" evidence="7">
    <location>
        <position position="167"/>
    </location>
    <ligand>
        <name>Fe cation</name>
        <dbReference type="ChEBI" id="CHEBI:24875"/>
    </ligand>
</feature>
<evidence type="ECO:0000313" key="10">
    <source>
        <dbReference type="Proteomes" id="UP000503308"/>
    </source>
</evidence>
<dbReference type="EC" id="1.14.16.1" evidence="9"/>
<dbReference type="PANTHER" id="PTHR11473:SF24">
    <property type="entry name" value="PHENYLALANINE-4-HYDROXYLASE"/>
    <property type="match status" value="1"/>
</dbReference>
<dbReference type="PANTHER" id="PTHR11473">
    <property type="entry name" value="AROMATIC AMINO ACID HYDROXYLASE"/>
    <property type="match status" value="1"/>
</dbReference>
<dbReference type="InterPro" id="IPR001273">
    <property type="entry name" value="ArAA_hydroxylase"/>
</dbReference>
<dbReference type="InterPro" id="IPR019774">
    <property type="entry name" value="Aromatic-AA_hydroxylase_C"/>
</dbReference>